<name>A0A7S0NQM1_9EUKA</name>
<feature type="region of interest" description="Disordered" evidence="1">
    <location>
        <begin position="11"/>
        <end position="75"/>
    </location>
</feature>
<dbReference type="EMBL" id="HBER01004492">
    <property type="protein sequence ID" value="CAD8526996.1"/>
    <property type="molecule type" value="Transcribed_RNA"/>
</dbReference>
<protein>
    <submittedName>
        <fullName evidence="2">Uncharacterized protein</fullName>
    </submittedName>
</protein>
<dbReference type="AlphaFoldDB" id="A0A7S0NQM1"/>
<evidence type="ECO:0000313" key="2">
    <source>
        <dbReference type="EMBL" id="CAD8526996.1"/>
    </source>
</evidence>
<evidence type="ECO:0000256" key="1">
    <source>
        <dbReference type="SAM" id="MobiDB-lite"/>
    </source>
</evidence>
<accession>A0A7S0NQM1</accession>
<organism evidence="2">
    <name type="scientific">Calcidiscus leptoporus</name>
    <dbReference type="NCBI Taxonomy" id="127549"/>
    <lineage>
        <taxon>Eukaryota</taxon>
        <taxon>Haptista</taxon>
        <taxon>Haptophyta</taxon>
        <taxon>Prymnesiophyceae</taxon>
        <taxon>Coccolithales</taxon>
        <taxon>Calcidiscaceae</taxon>
        <taxon>Calcidiscus</taxon>
    </lineage>
</organism>
<reference evidence="2" key="1">
    <citation type="submission" date="2021-01" db="EMBL/GenBank/DDBJ databases">
        <authorList>
            <person name="Corre E."/>
            <person name="Pelletier E."/>
            <person name="Niang G."/>
            <person name="Scheremetjew M."/>
            <person name="Finn R."/>
            <person name="Kale V."/>
            <person name="Holt S."/>
            <person name="Cochrane G."/>
            <person name="Meng A."/>
            <person name="Brown T."/>
            <person name="Cohen L."/>
        </authorList>
    </citation>
    <scope>NUCLEOTIDE SEQUENCE</scope>
    <source>
        <strain evidence="2">RCC1130</strain>
    </source>
</reference>
<sequence>MVFFVPVSKHDGAPDGAVEPWSPYSSPAGGKTPVRGQRRAAHSPGSQVYNSDSRAPSSRSLRSSISSPFSPSTPLEQFDAYRGDLALRQQTTNGKADEGKRFIEAGGRVLRLTQERLKFHNQRAREHKIKKVLVAAAAPIGGKRKQRQLIRTGPPETLVADLLSGSPRTRSKRAAELRDHVASRKELQKAVNLQLSIVNKGGGLSKQGKAIVRLGKKLLGMKSSHCPPI</sequence>
<proteinExistence type="predicted"/>
<feature type="compositionally biased region" description="Low complexity" evidence="1">
    <location>
        <begin position="51"/>
        <end position="72"/>
    </location>
</feature>
<gene>
    <name evidence="2" type="ORF">CLEP1334_LOCUS2217</name>
</gene>